<name>A0A8X7C3S9_9ARAC</name>
<evidence type="ECO:0000313" key="1">
    <source>
        <dbReference type="EMBL" id="GFY52667.1"/>
    </source>
</evidence>
<sequence>MKSIKSPFTMYIFSNGARTPPIEPFRFSHMHVSPDRGGGQWQRSSSVTALERKMPFNQRRSARLIERRALLTLRSEICPFRTRSPHSVTSSSPLTVLFDRCVAIWWGIGGKKPLKEPNLADHDKKNPSLFASKIRREREKKRTIWVACGVEKGEGGQGKTYGGPLRERIESHHLESIQEKEGGLSNRSYDPEGFETVAQWMVHSGEVFESLYVLSLLTD</sequence>
<evidence type="ECO:0000313" key="2">
    <source>
        <dbReference type="Proteomes" id="UP000886998"/>
    </source>
</evidence>
<dbReference type="AlphaFoldDB" id="A0A8X7C3S9"/>
<accession>A0A8X7C3S9</accession>
<gene>
    <name evidence="1" type="ORF">TNIN_477901</name>
</gene>
<dbReference type="EMBL" id="BMAV01008798">
    <property type="protein sequence ID" value="GFY52667.1"/>
    <property type="molecule type" value="Genomic_DNA"/>
</dbReference>
<keyword evidence="2" id="KW-1185">Reference proteome</keyword>
<protein>
    <submittedName>
        <fullName evidence="1">Uncharacterized protein</fullName>
    </submittedName>
</protein>
<organism evidence="1 2">
    <name type="scientific">Trichonephila inaurata madagascariensis</name>
    <dbReference type="NCBI Taxonomy" id="2747483"/>
    <lineage>
        <taxon>Eukaryota</taxon>
        <taxon>Metazoa</taxon>
        <taxon>Ecdysozoa</taxon>
        <taxon>Arthropoda</taxon>
        <taxon>Chelicerata</taxon>
        <taxon>Arachnida</taxon>
        <taxon>Araneae</taxon>
        <taxon>Araneomorphae</taxon>
        <taxon>Entelegynae</taxon>
        <taxon>Araneoidea</taxon>
        <taxon>Nephilidae</taxon>
        <taxon>Trichonephila</taxon>
        <taxon>Trichonephila inaurata</taxon>
    </lineage>
</organism>
<dbReference type="Proteomes" id="UP000886998">
    <property type="component" value="Unassembled WGS sequence"/>
</dbReference>
<proteinExistence type="predicted"/>
<reference evidence="1" key="1">
    <citation type="submission" date="2020-08" db="EMBL/GenBank/DDBJ databases">
        <title>Multicomponent nature underlies the extraordinary mechanical properties of spider dragline silk.</title>
        <authorList>
            <person name="Kono N."/>
            <person name="Nakamura H."/>
            <person name="Mori M."/>
            <person name="Yoshida Y."/>
            <person name="Ohtoshi R."/>
            <person name="Malay A.D."/>
            <person name="Moran D.A.P."/>
            <person name="Tomita M."/>
            <person name="Numata K."/>
            <person name="Arakawa K."/>
        </authorList>
    </citation>
    <scope>NUCLEOTIDE SEQUENCE</scope>
</reference>
<comment type="caution">
    <text evidence="1">The sequence shown here is derived from an EMBL/GenBank/DDBJ whole genome shotgun (WGS) entry which is preliminary data.</text>
</comment>